<dbReference type="Proteomes" id="UP001060085">
    <property type="component" value="Linkage Group LG07"/>
</dbReference>
<evidence type="ECO:0000313" key="1">
    <source>
        <dbReference type="EMBL" id="KAI5655477.1"/>
    </source>
</evidence>
<organism evidence="1 2">
    <name type="scientific">Catharanthus roseus</name>
    <name type="common">Madagascar periwinkle</name>
    <name type="synonym">Vinca rosea</name>
    <dbReference type="NCBI Taxonomy" id="4058"/>
    <lineage>
        <taxon>Eukaryota</taxon>
        <taxon>Viridiplantae</taxon>
        <taxon>Streptophyta</taxon>
        <taxon>Embryophyta</taxon>
        <taxon>Tracheophyta</taxon>
        <taxon>Spermatophyta</taxon>
        <taxon>Magnoliopsida</taxon>
        <taxon>eudicotyledons</taxon>
        <taxon>Gunneridae</taxon>
        <taxon>Pentapetalae</taxon>
        <taxon>asterids</taxon>
        <taxon>lamiids</taxon>
        <taxon>Gentianales</taxon>
        <taxon>Apocynaceae</taxon>
        <taxon>Rauvolfioideae</taxon>
        <taxon>Vinceae</taxon>
        <taxon>Catharanthinae</taxon>
        <taxon>Catharanthus</taxon>
    </lineage>
</organism>
<protein>
    <submittedName>
        <fullName evidence="1">Uncharacterized protein</fullName>
    </submittedName>
</protein>
<proteinExistence type="predicted"/>
<accession>A0ACC0A4U0</accession>
<comment type="caution">
    <text evidence="1">The sequence shown here is derived from an EMBL/GenBank/DDBJ whole genome shotgun (WGS) entry which is preliminary data.</text>
</comment>
<name>A0ACC0A4U0_CATRO</name>
<evidence type="ECO:0000313" key="2">
    <source>
        <dbReference type="Proteomes" id="UP001060085"/>
    </source>
</evidence>
<dbReference type="EMBL" id="CM044707">
    <property type="protein sequence ID" value="KAI5655477.1"/>
    <property type="molecule type" value="Genomic_DNA"/>
</dbReference>
<sequence>MSRGSKSHRHSKPSIKYGCGQLDGASFDLADFDLKDYVSTSENNKKKGGSPEVRSSEILSTTELISAIGSAWNHATRPLSVLLPKSSCRCDNSSVRKQSILGYSTEKRRYSECAADDEQTYLVNFTINGDSRSLGHANLEYLKLIDKLSFTEPSAATYSLLRRLTLGNPRSPYACLKEKDVSNLGIPFDTEKVYGWMREIAFANPEHQMNFDAIKKLKNDYQHGQNISGLASFHASVDKASDADCLVSQNANCCTDKTKLAVASSGQNESHATDMRVTASSYLCKHATVEGIEACTSQVQSSKLSAGSHVSVTPSGSDFEGSKTLAEHDLQKVKNEQRDFISEDNSELGTFLTMKEKPHNMLARQEHAFAGAMAGIFVSLCLHPVDTIKTVVQSCRANPKSLHDISRSIISERGVTGLYRGISTNIASTAPISAVYTFTYESVKGTLLPFFPKEYESFAHCTAGGCASIATSFIFTPSERIKQQMQIGSRYQNCWNALLGIIGKGGLPSLYTGWGAVLCRNIPHSVIKFYTYESLKKLLSSVQLGGQTNTCATLVAGGLAGSTAALFTTPFDVVKTRLQTQNPGSINQYHGVLDTLKEIAKSEGLKGLYRGLTPRLFMYMMQGALFFASYESLKSLLSLKVPGIKKVQAAVGNEEKREDHSSDGFVDQDEDSSLIYMFVS</sequence>
<reference evidence="2" key="1">
    <citation type="journal article" date="2023" name="Nat. Plants">
        <title>Single-cell RNA sequencing provides a high-resolution roadmap for understanding the multicellular compartmentation of specialized metabolism.</title>
        <authorList>
            <person name="Sun S."/>
            <person name="Shen X."/>
            <person name="Li Y."/>
            <person name="Li Y."/>
            <person name="Wang S."/>
            <person name="Li R."/>
            <person name="Zhang H."/>
            <person name="Shen G."/>
            <person name="Guo B."/>
            <person name="Wei J."/>
            <person name="Xu J."/>
            <person name="St-Pierre B."/>
            <person name="Chen S."/>
            <person name="Sun C."/>
        </authorList>
    </citation>
    <scope>NUCLEOTIDE SEQUENCE [LARGE SCALE GENOMIC DNA]</scope>
</reference>
<gene>
    <name evidence="1" type="ORF">M9H77_32664</name>
</gene>
<keyword evidence="2" id="KW-1185">Reference proteome</keyword>